<dbReference type="Proteomes" id="UP000075880">
    <property type="component" value="Unassembled WGS sequence"/>
</dbReference>
<sequence>MENTIKITHFENPHQFWFIRPQPRIIRRVMLHCQLALHNYCTEQYEAEETGPDGYYAPTAGEIVAVYDPARARWTRNRVVDATIAEDDTYQVWSLDEGVPKEAAAKHVKPLPSKFKHTHNFSLRQGALRNICPTYHRYDPDEGRVCKTASCEWDSSINTELLVLIQNAEKTYFKSTSTHTIAGEEIEFGDLWFLTKHQELIGARDFILKVRAKIVDEEQFLEFMTLNRRLTQPVHIPEQAEEKDTIVTVEACLKEHLELDPTTTESLPTSDLMDTTSNNPCIGLEQLEGVSSEKHAVKPASEGPMSEKHPSANSGLPAFISSRDKLKQQDEARDLGPIDLEALKCSVSLARLTSRAKTPEPCHQAAEPINASARKRETSTAQNNPCIGLEQLECVSSEKHAVKPALEEPMSEKHPSANSGLPACISSRDKLKQQDEARELGPIDLEALKCSVSLARLTSRAKTPEPCHQAAEPINALPRKRETNTTSNNPCIGLEQLEGVSSEKHAVKPASEGPMSEKHPSANSALPVCISSRDKLKQQDEARELGPIDLEALKCSVSLARLTSCAKTPQPCHQAAEPINALPRKRETNTAQNKPCIGLEQRECVSSEKHAVKPASEGPMSEKHPSANSALPACISSRDKLKQQNEARELGPIDLEALKCSVSLARLTSRAKTTEPSHQAAEPINALPRKRETNTSQNNPCIGLEQLECVSSEKHAVKPVSEGPMSEKHPSANSALPACISSRDKLKQQNEARELGPIDLEALKCSVSSARLTSCAKTPEPCHQAAEPINALQRKLTRLNRDRSNNRKPAAVTSSRVEALAAESTLGTPSSETNEQIPSTSEAAIGGSVDLAAAGSKPFPVPIHPPGNTGEVKQFFNEEQCVLSHLRHHRVLVHGYTALKPIVSITTANFCQSVHQALAHFGIRMVYRLQAYSWPHIMRGNSLVCVNSAGTGKTFAYLPAVCSLIKMHIEDRWVLPDAGPIGIIVCTSSMEVQRVGFLCRRMLNSVAEKQMSVLECYGIRLVYQVCNKLLGGCAILVTTAPAYRRLYEAMPEAFVRKRLAVVVIDNVEQMLQHFGPDLQLLCKNCDKPDLQMIVTAGHWDPTLRGFLLRYSNMIALIGAYLEAAVYAQVQFRLRLRRNDDSKQHELVRYIRKHDYRTQRTIVFCSTADDVARVVETLRQHSIHHLVCSASTIVQQHDGFRHWDDMLPGDIQVLVCLDEVFGDLRISKAQHIVHYSLPDSWTCFTRRFATSFDYFEFPERKRAGGDQQPPARPSTLVLVDENNNQQLPRLIDFLELHHVEFPAELSALAQNIRNAIEYGRVNNGRAACALCPQLLARGYCRGIRSCAYRHALMEFDLGSEDSLPACGAFVRLNICHVFSPVHFSARLEAQRVGYAAASWTPLFNPNEFFLHDMRLQAHFANPARHQLYGKEVLPNDLCALFHDRNYWRCRIVHFEADGDSTTIGDVQLKLIDTGRMVNTKSTNLLSLPDQFHALPGQAIEVRIAGVVPHDLEDEWDQDSTKHVQRWIDDYVQQPHHYVQGKVLLALRDTIWIDELMLTEQLDSVKTTVVSTKIKSSIVSKQFGVYDTESFARIQQMVQKFEAAPAFVLPESEKQRLANMPTQPDTMNTSSSSSSAESGPGAQINELAPEPGSVAIVRDAISPNILESLPTTPDRQTPLAGEHSKRNSNSISSTSSFEILSPTRDKEKEEEYRFEALEKGKQYNVVIGQYFAPDLFYVYQIDTMIPIHEEITAYTANASNIKPLAHLQVGGYCLFDFEETYRRGRIVEVSEKATVKVFLLDFGGTILSYPESLIEIPNHLLRDYPFAAIEAKLGLIEPLEGSSTWTAAAGDAIYDDVLGKYNERGMVAHVLQTLGPRPEADAAAHQSVEGCHRYELLLADPDSSDVYSIVSELAQSQLAMMHWEKQDPGTDVDDEEEDGSFVQLDFTHDELRSILCNITKEQPAAVSAAAAAAAAAAAVEPNKDTPVASGSGSSSQRKPAKNKSTDTTNASAGRERAKSSTEVPATKALPRLQCDFRMPQTVWWQADGFIMLYVSAPDVVDYRLVVNMRSVLLQFFRNDQPYAMALNLFGPIDPEHTVHEVRGLCIVIRLARLPGSTWRWPYLLNVNVKFPWLKQAIDPPRYRRTGSDSSDEWSASGSESFDESQEIKWSDLLPTRLDDMFDFRSNSSEDEENDDLGLLPEGAMEDELFYHR</sequence>
<evidence type="ECO:0000259" key="17">
    <source>
        <dbReference type="PROSITE" id="PS51203"/>
    </source>
</evidence>
<evidence type="ECO:0000256" key="3">
    <source>
        <dbReference type="ARBA" id="ARBA00022473"/>
    </source>
</evidence>
<dbReference type="InterPro" id="IPR008978">
    <property type="entry name" value="HSP20-like_chaperone"/>
</dbReference>
<comment type="catalytic activity">
    <reaction evidence="13">
        <text>ATP + H2O = ADP + phosphate + H(+)</text>
        <dbReference type="Rhea" id="RHEA:13065"/>
        <dbReference type="ChEBI" id="CHEBI:15377"/>
        <dbReference type="ChEBI" id="CHEBI:15378"/>
        <dbReference type="ChEBI" id="CHEBI:30616"/>
        <dbReference type="ChEBI" id="CHEBI:43474"/>
        <dbReference type="ChEBI" id="CHEBI:456216"/>
        <dbReference type="EC" id="3.6.4.13"/>
    </reaction>
</comment>
<accession>A0AAG5DHK8</accession>
<feature type="region of interest" description="Disordered" evidence="14">
    <location>
        <begin position="670"/>
        <end position="697"/>
    </location>
</feature>
<keyword evidence="12" id="KW-0469">Meiosis</keyword>
<feature type="region of interest" description="Disordered" evidence="14">
    <location>
        <begin position="461"/>
        <end position="523"/>
    </location>
</feature>
<keyword evidence="5" id="KW-0547">Nucleotide-binding</keyword>
<proteinExistence type="predicted"/>
<keyword evidence="7" id="KW-0378">Hydrolase</keyword>
<feature type="region of interest" description="Disordered" evidence="14">
    <location>
        <begin position="1977"/>
        <end position="2022"/>
    </location>
</feature>
<dbReference type="GO" id="GO:0042078">
    <property type="term" value="P:germ-line stem cell division"/>
    <property type="evidence" value="ECO:0007669"/>
    <property type="project" value="TreeGrafter"/>
</dbReference>
<keyword evidence="10" id="KW-0744">Spermatogenesis</keyword>
<dbReference type="SMART" id="SM00333">
    <property type="entry name" value="TUDOR"/>
    <property type="match status" value="2"/>
</dbReference>
<keyword evidence="11" id="KW-0943">RNA-mediated gene silencing</keyword>
<dbReference type="InterPro" id="IPR001650">
    <property type="entry name" value="Helicase_C-like"/>
</dbReference>
<evidence type="ECO:0000256" key="11">
    <source>
        <dbReference type="ARBA" id="ARBA00023158"/>
    </source>
</evidence>
<dbReference type="GO" id="GO:0016787">
    <property type="term" value="F:hydrolase activity"/>
    <property type="evidence" value="ECO:0007669"/>
    <property type="project" value="UniProtKB-KW"/>
</dbReference>
<dbReference type="InterPro" id="IPR002999">
    <property type="entry name" value="Tudor"/>
</dbReference>
<evidence type="ECO:0000256" key="10">
    <source>
        <dbReference type="ARBA" id="ARBA00022871"/>
    </source>
</evidence>
<feature type="compositionally biased region" description="Low complexity" evidence="14">
    <location>
        <begin position="1685"/>
        <end position="1699"/>
    </location>
</feature>
<feature type="region of interest" description="Disordered" evidence="14">
    <location>
        <begin position="1663"/>
        <end position="1703"/>
    </location>
</feature>
<keyword evidence="8" id="KW-0347">Helicase</keyword>
<evidence type="ECO:0000256" key="9">
    <source>
        <dbReference type="ARBA" id="ARBA00022840"/>
    </source>
</evidence>
<dbReference type="Pfam" id="PF00270">
    <property type="entry name" value="DEAD"/>
    <property type="match status" value="1"/>
</dbReference>
<feature type="domain" description="CS" evidence="17">
    <location>
        <begin position="2034"/>
        <end position="2122"/>
    </location>
</feature>
<dbReference type="GO" id="GO:0003724">
    <property type="term" value="F:RNA helicase activity"/>
    <property type="evidence" value="ECO:0007669"/>
    <property type="project" value="UniProtKB-EC"/>
</dbReference>
<evidence type="ECO:0000256" key="8">
    <source>
        <dbReference type="ARBA" id="ARBA00022806"/>
    </source>
</evidence>
<dbReference type="Pfam" id="PF00567">
    <property type="entry name" value="TUDOR"/>
    <property type="match status" value="2"/>
</dbReference>
<feature type="region of interest" description="Disordered" evidence="14">
    <location>
        <begin position="2140"/>
        <end position="2165"/>
    </location>
</feature>
<keyword evidence="6" id="KW-0221">Differentiation</keyword>
<evidence type="ECO:0000256" key="7">
    <source>
        <dbReference type="ARBA" id="ARBA00022801"/>
    </source>
</evidence>
<dbReference type="InterPro" id="IPR011545">
    <property type="entry name" value="DEAD/DEAH_box_helicase_dom"/>
</dbReference>
<feature type="region of interest" description="Disordered" evidence="14">
    <location>
        <begin position="1618"/>
        <end position="1645"/>
    </location>
</feature>
<dbReference type="PROSITE" id="PS50304">
    <property type="entry name" value="TUDOR"/>
    <property type="match status" value="1"/>
</dbReference>
<evidence type="ECO:0000256" key="4">
    <source>
        <dbReference type="ARBA" id="ARBA00022737"/>
    </source>
</evidence>
<dbReference type="GO" id="GO:0007283">
    <property type="term" value="P:spermatogenesis"/>
    <property type="evidence" value="ECO:0007669"/>
    <property type="project" value="UniProtKB-KW"/>
</dbReference>
<evidence type="ECO:0000313" key="19">
    <source>
        <dbReference type="Proteomes" id="UP000075880"/>
    </source>
</evidence>
<dbReference type="GO" id="GO:0005524">
    <property type="term" value="F:ATP binding"/>
    <property type="evidence" value="ECO:0007669"/>
    <property type="project" value="UniProtKB-KW"/>
</dbReference>
<feature type="domain" description="Tudor" evidence="15">
    <location>
        <begin position="1764"/>
        <end position="1821"/>
    </location>
</feature>
<dbReference type="Gene3D" id="2.30.30.140">
    <property type="match status" value="2"/>
</dbReference>
<dbReference type="SUPFAM" id="SSF63748">
    <property type="entry name" value="Tudor/PWWP/MBT"/>
    <property type="match status" value="2"/>
</dbReference>
<evidence type="ECO:0000256" key="5">
    <source>
        <dbReference type="ARBA" id="ARBA00022741"/>
    </source>
</evidence>
<dbReference type="SUPFAM" id="SSF49764">
    <property type="entry name" value="HSP20-like chaperones"/>
    <property type="match status" value="1"/>
</dbReference>
<evidence type="ECO:0000259" key="16">
    <source>
        <dbReference type="PROSITE" id="PS51194"/>
    </source>
</evidence>
<feature type="compositionally biased region" description="Acidic residues" evidence="14">
    <location>
        <begin position="2201"/>
        <end position="2210"/>
    </location>
</feature>
<evidence type="ECO:0000256" key="13">
    <source>
        <dbReference type="ARBA" id="ARBA00047984"/>
    </source>
</evidence>
<dbReference type="CDD" id="cd20435">
    <property type="entry name" value="Tudor_TDRD12_rpt2"/>
    <property type="match status" value="1"/>
</dbReference>
<dbReference type="GO" id="GO:0003676">
    <property type="term" value="F:nucleic acid binding"/>
    <property type="evidence" value="ECO:0007669"/>
    <property type="project" value="InterPro"/>
</dbReference>
<evidence type="ECO:0000313" key="18">
    <source>
        <dbReference type="EnsemblMetazoa" id="ENSAATROPP010370"/>
    </source>
</evidence>
<dbReference type="InterPro" id="IPR027417">
    <property type="entry name" value="P-loop_NTPase"/>
</dbReference>
<feature type="region of interest" description="Disordered" evidence="14">
    <location>
        <begin position="800"/>
        <end position="838"/>
    </location>
</feature>
<keyword evidence="9" id="KW-0067">ATP-binding</keyword>
<dbReference type="InterPro" id="IPR007052">
    <property type="entry name" value="CS_dom"/>
</dbReference>
<dbReference type="PANTHER" id="PTHR22655">
    <property type="entry name" value="ATP-DEPENDENT RNA HELICASE TDRD12-RELATED"/>
    <property type="match status" value="1"/>
</dbReference>
<evidence type="ECO:0000256" key="12">
    <source>
        <dbReference type="ARBA" id="ARBA00023254"/>
    </source>
</evidence>
<dbReference type="PANTHER" id="PTHR22655:SF2">
    <property type="entry name" value="ATP-DEPENDENT RNA HELICASE TDRD12-RELATED"/>
    <property type="match status" value="1"/>
</dbReference>
<dbReference type="EC" id="3.6.4.13" evidence="1"/>
<name>A0AAG5DHK8_ANOAO</name>
<organism evidence="18 19">
    <name type="scientific">Anopheles atroparvus</name>
    <name type="common">European mosquito</name>
    <dbReference type="NCBI Taxonomy" id="41427"/>
    <lineage>
        <taxon>Eukaryota</taxon>
        <taxon>Metazoa</taxon>
        <taxon>Ecdysozoa</taxon>
        <taxon>Arthropoda</taxon>
        <taxon>Hexapoda</taxon>
        <taxon>Insecta</taxon>
        <taxon>Pterygota</taxon>
        <taxon>Neoptera</taxon>
        <taxon>Endopterygota</taxon>
        <taxon>Diptera</taxon>
        <taxon>Nematocera</taxon>
        <taxon>Culicoidea</taxon>
        <taxon>Culicidae</taxon>
        <taxon>Anophelinae</taxon>
        <taxon>Anopheles</taxon>
    </lineage>
</organism>
<dbReference type="Gene3D" id="2.60.40.790">
    <property type="match status" value="1"/>
</dbReference>
<keyword evidence="3" id="KW-0217">Developmental protein</keyword>
<feature type="domain" description="Helicase C-terminal" evidence="16">
    <location>
        <begin position="1145"/>
        <end position="1308"/>
    </location>
</feature>
<evidence type="ECO:0000256" key="6">
    <source>
        <dbReference type="ARBA" id="ARBA00022782"/>
    </source>
</evidence>
<evidence type="ECO:0000256" key="14">
    <source>
        <dbReference type="SAM" id="MobiDB-lite"/>
    </source>
</evidence>
<keyword evidence="4" id="KW-0677">Repeat</keyword>
<feature type="region of interest" description="Disordered" evidence="14">
    <location>
        <begin position="360"/>
        <end position="382"/>
    </location>
</feature>
<dbReference type="PROSITE" id="PS51194">
    <property type="entry name" value="HELICASE_CTER"/>
    <property type="match status" value="1"/>
</dbReference>
<feature type="compositionally biased region" description="Polar residues" evidence="14">
    <location>
        <begin position="1986"/>
        <end position="1995"/>
    </location>
</feature>
<evidence type="ECO:0000256" key="1">
    <source>
        <dbReference type="ARBA" id="ARBA00012552"/>
    </source>
</evidence>
<dbReference type="SUPFAM" id="SSF52540">
    <property type="entry name" value="P-loop containing nucleoside triphosphate hydrolases"/>
    <property type="match status" value="2"/>
</dbReference>
<feature type="region of interest" description="Disordered" evidence="14">
    <location>
        <begin position="2181"/>
        <end position="2210"/>
    </location>
</feature>
<dbReference type="Gene3D" id="3.40.50.300">
    <property type="entry name" value="P-loop containing nucleotide triphosphate hydrolases"/>
    <property type="match status" value="2"/>
</dbReference>
<feature type="region of interest" description="Disordered" evidence="14">
    <location>
        <begin position="404"/>
        <end position="424"/>
    </location>
</feature>
<protein>
    <recommendedName>
        <fullName evidence="2">Probable ATP-dependent RNA helicase spindle-E</fullName>
        <ecNumber evidence="1">3.6.4.13</ecNumber>
    </recommendedName>
</protein>
<dbReference type="GO" id="GO:0051321">
    <property type="term" value="P:meiotic cell cycle"/>
    <property type="evidence" value="ECO:0007669"/>
    <property type="project" value="UniProtKB-KW"/>
</dbReference>
<evidence type="ECO:0000259" key="15">
    <source>
        <dbReference type="PROSITE" id="PS50304"/>
    </source>
</evidence>
<evidence type="ECO:0000256" key="2">
    <source>
        <dbReference type="ARBA" id="ARBA00013352"/>
    </source>
</evidence>
<feature type="compositionally biased region" description="Polar residues" evidence="14">
    <location>
        <begin position="1618"/>
        <end position="1627"/>
    </location>
</feature>
<dbReference type="PROSITE" id="PS51203">
    <property type="entry name" value="CS"/>
    <property type="match status" value="1"/>
</dbReference>
<reference evidence="18" key="1">
    <citation type="submission" date="2024-04" db="UniProtKB">
        <authorList>
            <consortium name="EnsemblMetazoa"/>
        </authorList>
    </citation>
    <scope>IDENTIFICATION</scope>
    <source>
        <strain evidence="18">EBRO</strain>
    </source>
</reference>
<dbReference type="EnsemblMetazoa" id="ENSAATROPT011466">
    <property type="protein sequence ID" value="ENSAATROPP010370"/>
    <property type="gene ID" value="ENSAATROPG009342"/>
</dbReference>
<dbReference type="GO" id="GO:0031047">
    <property type="term" value="P:regulatory ncRNA-mediated gene silencing"/>
    <property type="evidence" value="ECO:0007669"/>
    <property type="project" value="UniProtKB-KW"/>
</dbReference>
<keyword evidence="19" id="KW-1185">Reference proteome</keyword>
<feature type="compositionally biased region" description="Polar residues" evidence="14">
    <location>
        <begin position="825"/>
        <end position="838"/>
    </location>
</feature>